<dbReference type="PANTHER" id="PTHR30620:SF91">
    <property type="entry name" value="BETA-GLUCOSIDASE"/>
    <property type="match status" value="1"/>
</dbReference>
<dbReference type="Pfam" id="PF00933">
    <property type="entry name" value="Glyco_hydro_3"/>
    <property type="match status" value="1"/>
</dbReference>
<dbReference type="GO" id="GO:0008422">
    <property type="term" value="F:beta-glucosidase activity"/>
    <property type="evidence" value="ECO:0007669"/>
    <property type="project" value="TreeGrafter"/>
</dbReference>
<dbReference type="InterPro" id="IPR017853">
    <property type="entry name" value="GH"/>
</dbReference>
<organism evidence="3 4">
    <name type="scientific">Nepenthes gracilis</name>
    <name type="common">Slender pitcher plant</name>
    <dbReference type="NCBI Taxonomy" id="150966"/>
    <lineage>
        <taxon>Eukaryota</taxon>
        <taxon>Viridiplantae</taxon>
        <taxon>Streptophyta</taxon>
        <taxon>Embryophyta</taxon>
        <taxon>Tracheophyta</taxon>
        <taxon>Spermatophyta</taxon>
        <taxon>Magnoliopsida</taxon>
        <taxon>eudicotyledons</taxon>
        <taxon>Gunneridae</taxon>
        <taxon>Pentapetalae</taxon>
        <taxon>Caryophyllales</taxon>
        <taxon>Nepenthaceae</taxon>
        <taxon>Nepenthes</taxon>
    </lineage>
</organism>
<keyword evidence="4" id="KW-1185">Reference proteome</keyword>
<evidence type="ECO:0000313" key="4">
    <source>
        <dbReference type="Proteomes" id="UP001279734"/>
    </source>
</evidence>
<protein>
    <recommendedName>
        <fullName evidence="2">Glycoside hydrolase family 3 N-terminal domain-containing protein</fullName>
    </recommendedName>
</protein>
<dbReference type="EMBL" id="BSYO01000037">
    <property type="protein sequence ID" value="GMH30032.1"/>
    <property type="molecule type" value="Genomic_DNA"/>
</dbReference>
<dbReference type="InterPro" id="IPR051915">
    <property type="entry name" value="Cellulose_Degrad_GH3"/>
</dbReference>
<reference evidence="3" key="1">
    <citation type="submission" date="2023-05" db="EMBL/GenBank/DDBJ databases">
        <title>Nepenthes gracilis genome sequencing.</title>
        <authorList>
            <person name="Fukushima K."/>
        </authorList>
    </citation>
    <scope>NUCLEOTIDE SEQUENCE</scope>
    <source>
        <strain evidence="3">SING2019-196</strain>
    </source>
</reference>
<dbReference type="Proteomes" id="UP001279734">
    <property type="component" value="Unassembled WGS sequence"/>
</dbReference>
<dbReference type="AlphaFoldDB" id="A0AAD3TJL7"/>
<keyword evidence="1" id="KW-0378">Hydrolase</keyword>
<accession>A0AAD3TJL7</accession>
<dbReference type="GO" id="GO:0009251">
    <property type="term" value="P:glucan catabolic process"/>
    <property type="evidence" value="ECO:0007669"/>
    <property type="project" value="TreeGrafter"/>
</dbReference>
<sequence length="139" mass="15452">MAETEYKKYKDPRQRLGVRIKDLMTRMTLAEKIGQMTQIERSVASTEVTKKYMIGSVPAQKASTKAWIDMANGFQKGSLSTRLGIPMIHGIDAVHGHNNAYKATIFPQNVGMGATRSVEIQGEEGATRVTVKTPRLSRR</sequence>
<dbReference type="PANTHER" id="PTHR30620">
    <property type="entry name" value="PERIPLASMIC BETA-GLUCOSIDASE-RELATED"/>
    <property type="match status" value="1"/>
</dbReference>
<evidence type="ECO:0000256" key="1">
    <source>
        <dbReference type="ARBA" id="ARBA00022801"/>
    </source>
</evidence>
<name>A0AAD3TJL7_NEPGR</name>
<feature type="domain" description="Glycoside hydrolase family 3 N-terminal" evidence="2">
    <location>
        <begin position="28"/>
        <end position="121"/>
    </location>
</feature>
<evidence type="ECO:0000313" key="3">
    <source>
        <dbReference type="EMBL" id="GMH30032.1"/>
    </source>
</evidence>
<gene>
    <name evidence="3" type="ORF">Nepgr_031875</name>
</gene>
<dbReference type="InterPro" id="IPR036962">
    <property type="entry name" value="Glyco_hydro_3_N_sf"/>
</dbReference>
<evidence type="ECO:0000259" key="2">
    <source>
        <dbReference type="Pfam" id="PF00933"/>
    </source>
</evidence>
<dbReference type="SUPFAM" id="SSF51445">
    <property type="entry name" value="(Trans)glycosidases"/>
    <property type="match status" value="1"/>
</dbReference>
<proteinExistence type="predicted"/>
<dbReference type="Gene3D" id="3.20.20.300">
    <property type="entry name" value="Glycoside hydrolase, family 3, N-terminal domain"/>
    <property type="match status" value="1"/>
</dbReference>
<dbReference type="InterPro" id="IPR001764">
    <property type="entry name" value="Glyco_hydro_3_N"/>
</dbReference>
<comment type="caution">
    <text evidence="3">The sequence shown here is derived from an EMBL/GenBank/DDBJ whole genome shotgun (WGS) entry which is preliminary data.</text>
</comment>